<protein>
    <submittedName>
        <fullName evidence="2">Unannotated protein</fullName>
    </submittedName>
</protein>
<dbReference type="Gene3D" id="3.40.50.2000">
    <property type="entry name" value="Glycogen Phosphorylase B"/>
    <property type="match status" value="2"/>
</dbReference>
<dbReference type="Pfam" id="PF13439">
    <property type="entry name" value="Glyco_transf_4"/>
    <property type="match status" value="1"/>
</dbReference>
<name>A0A6J6DA49_9ZZZZ</name>
<evidence type="ECO:0000313" key="2">
    <source>
        <dbReference type="EMBL" id="CAB4560781.1"/>
    </source>
</evidence>
<dbReference type="SUPFAM" id="SSF53756">
    <property type="entry name" value="UDP-Glycosyltransferase/glycogen phosphorylase"/>
    <property type="match status" value="1"/>
</dbReference>
<gene>
    <name evidence="2" type="ORF">UFOPK1650_00157</name>
</gene>
<organism evidence="2">
    <name type="scientific">freshwater metagenome</name>
    <dbReference type="NCBI Taxonomy" id="449393"/>
    <lineage>
        <taxon>unclassified sequences</taxon>
        <taxon>metagenomes</taxon>
        <taxon>ecological metagenomes</taxon>
    </lineage>
</organism>
<proteinExistence type="predicted"/>
<dbReference type="PANTHER" id="PTHR45947">
    <property type="entry name" value="SULFOQUINOVOSYL TRANSFERASE SQD2"/>
    <property type="match status" value="1"/>
</dbReference>
<reference evidence="2" key="1">
    <citation type="submission" date="2020-05" db="EMBL/GenBank/DDBJ databases">
        <authorList>
            <person name="Chiriac C."/>
            <person name="Salcher M."/>
            <person name="Ghai R."/>
            <person name="Kavagutti S V."/>
        </authorList>
    </citation>
    <scope>NUCLEOTIDE SEQUENCE</scope>
</reference>
<evidence type="ECO:0000259" key="1">
    <source>
        <dbReference type="Pfam" id="PF13439"/>
    </source>
</evidence>
<dbReference type="EMBL" id="CAEZTJ010000010">
    <property type="protein sequence ID" value="CAB4560781.1"/>
    <property type="molecule type" value="Genomic_DNA"/>
</dbReference>
<dbReference type="GO" id="GO:0016757">
    <property type="term" value="F:glycosyltransferase activity"/>
    <property type="evidence" value="ECO:0007669"/>
    <property type="project" value="TreeGrafter"/>
</dbReference>
<accession>A0A6J6DA49</accession>
<sequence>MVTLNRKLNIGLVSPYGWDAPGGVQVHIRDLAHLLIREGHRVSVLAPVEDEDALRDEFVVPAGRPIPIPYNGAVARVLFGPVAASRVRQWISQNDFDLLHIHEPAIPSLGLLACSLSDGPMVGTFHVAAERIRIAFAIVPIVEPIIERLRARIAVSEVARSTLLTHVDTDAVVIPNGIDLASFADASPRLEWQLGKTIGFIGRFAEKRKGLSLLFEAVPAIVDRHPDLRILIAGPGESEEALEWIDPSLHSRITFLGMLSDEEKRQFFKSVDLYIAPNTGGESFGIILAEAMATGAAILASDLPAFRFVLDDGRWGRHFRTGDWMDLARKASELLDDPKTLEEMAAKSHQGAERFDWPVVGRQILDVYDFITPKSENGEYEKVRLVADSRPWNRFPLGGLNRFEKNDGRV</sequence>
<dbReference type="PANTHER" id="PTHR45947:SF3">
    <property type="entry name" value="SULFOQUINOVOSYL TRANSFERASE SQD2"/>
    <property type="match status" value="1"/>
</dbReference>
<dbReference type="AlphaFoldDB" id="A0A6J6DA49"/>
<dbReference type="Pfam" id="PF13692">
    <property type="entry name" value="Glyco_trans_1_4"/>
    <property type="match status" value="1"/>
</dbReference>
<dbReference type="CDD" id="cd03801">
    <property type="entry name" value="GT4_PimA-like"/>
    <property type="match status" value="1"/>
</dbReference>
<dbReference type="InterPro" id="IPR028098">
    <property type="entry name" value="Glyco_trans_4-like_N"/>
</dbReference>
<feature type="domain" description="Glycosyltransferase subfamily 4-like N-terminal" evidence="1">
    <location>
        <begin position="21"/>
        <end position="181"/>
    </location>
</feature>
<dbReference type="InterPro" id="IPR050194">
    <property type="entry name" value="Glycosyltransferase_grp1"/>
</dbReference>